<organism evidence="1 2">
    <name type="scientific">Xanthomonas albilineans (strain GPE PC73 / CFBP 7063)</name>
    <dbReference type="NCBI Taxonomy" id="380358"/>
    <lineage>
        <taxon>Bacteria</taxon>
        <taxon>Pseudomonadati</taxon>
        <taxon>Pseudomonadota</taxon>
        <taxon>Gammaproteobacteria</taxon>
        <taxon>Lysobacterales</taxon>
        <taxon>Lysobacteraceae</taxon>
        <taxon>Xanthomonas</taxon>
    </lineage>
</organism>
<evidence type="ECO:0000313" key="2">
    <source>
        <dbReference type="Proteomes" id="UP000001890"/>
    </source>
</evidence>
<reference evidence="1 2" key="1">
    <citation type="journal article" date="2009" name="BMC Genomics">
        <title>The complete genome sequence of Xanthomonas albilineans provides new insights into the reductive genome evolution of the xylem-limited Xanthomonadaceae.</title>
        <authorList>
            <person name="Pieretti I."/>
            <person name="Royer M."/>
            <person name="Barbe V."/>
            <person name="Carrere S."/>
            <person name="Koebnik R."/>
            <person name="Cociancich S."/>
            <person name="Couloux A."/>
            <person name="Darrasse A."/>
            <person name="Gouzy J."/>
            <person name="Jacques M.A."/>
            <person name="Lauber E."/>
            <person name="Manceau C."/>
            <person name="Mangenot S."/>
            <person name="Poussier S."/>
            <person name="Segurens B."/>
            <person name="Szurek B."/>
            <person name="Verdier V."/>
            <person name="Arlat M."/>
            <person name="Rott P."/>
        </authorList>
    </citation>
    <scope>NUCLEOTIDE SEQUENCE [LARGE SCALE GENOMIC DNA]</scope>
    <source>
        <strain evidence="2">GPE PC73 / CFBP 7063</strain>
    </source>
</reference>
<dbReference type="STRING" id="380358.XALC_0825"/>
<dbReference type="AlphaFoldDB" id="D2UCY0"/>
<gene>
    <name evidence="1" type="ordered locus">XALc_0825</name>
</gene>
<dbReference type="EMBL" id="FP565176">
    <property type="protein sequence ID" value="CBA15343.1"/>
    <property type="molecule type" value="Genomic_DNA"/>
</dbReference>
<dbReference type="eggNOG" id="ENOG5033T0D">
    <property type="taxonomic scope" value="Bacteria"/>
</dbReference>
<name>D2UCY0_XANAP</name>
<protein>
    <submittedName>
        <fullName evidence="1">Uncharacterized protein</fullName>
    </submittedName>
</protein>
<keyword evidence="2" id="KW-1185">Reference proteome</keyword>
<dbReference type="KEGG" id="xal:XALC_0825"/>
<evidence type="ECO:0000313" key="1">
    <source>
        <dbReference type="EMBL" id="CBA15343.1"/>
    </source>
</evidence>
<sequence length="477" mass="52150">MRSSESSERVPIAVASRSMHGLGGRLARVPRLGGVRTFAACHVCAMMRSLAPVRPWLRRGRASLLFVSLLASGASAAVPDPADSASAACLISILDQLGWRVASTVAAQPQFSPGMPCERGSLAEAQAHGDLQVALPATWGEAQRRQALRNLLETSATQCGYFLRLGAATERAVARLQGNPGYRFSALQLGWIGFGLRGARAQGWQGFRSFGRGYRPLQGNARAVDAFYSGQVRSECGVGRQIAQLAAQRELYGDAGFDRAFSADELSIGTFLTLHRTDSILLGAHAGSFFADGKAEKTAQRGRAAFLGAPGYLVHVFEPRYLDDINNQAENFVVVAVSADAAQALRQHGGFAYYDRSNRRIWELAQALRGAGRARFERLLWTRDARLRGALSPPQRQVLAQLDALLDDPFYRGFDVYVHPRGVKPIGYHVARLLDRNPRTPFAIELTLHNLHTTLYHRWREQQLQGCAQASSARVAE</sequence>
<proteinExistence type="predicted"/>
<accession>D2UCY0</accession>
<dbReference type="Proteomes" id="UP000001890">
    <property type="component" value="Chromosome"/>
</dbReference>